<evidence type="ECO:0000256" key="5">
    <source>
        <dbReference type="SAM" id="SignalP"/>
    </source>
</evidence>
<comment type="similarity">
    <text evidence="4">Belongs to the Omp25/RopB family.</text>
</comment>
<evidence type="ECO:0000313" key="7">
    <source>
        <dbReference type="EMBL" id="PHZ83245.1"/>
    </source>
</evidence>
<dbReference type="Pfam" id="PF13505">
    <property type="entry name" value="OMP_b-brl"/>
    <property type="match status" value="1"/>
</dbReference>
<dbReference type="EMBL" id="PDEM01000033">
    <property type="protein sequence ID" value="PHZ83245.1"/>
    <property type="molecule type" value="Genomic_DNA"/>
</dbReference>
<feature type="signal peptide" evidence="5">
    <location>
        <begin position="1"/>
        <end position="24"/>
    </location>
</feature>
<dbReference type="OrthoDB" id="8222426at2"/>
<dbReference type="PANTHER" id="PTHR34001">
    <property type="entry name" value="BLL7405 PROTEIN"/>
    <property type="match status" value="1"/>
</dbReference>
<keyword evidence="3" id="KW-0472">Membrane</keyword>
<proteinExistence type="inferred from homology"/>
<evidence type="ECO:0000256" key="2">
    <source>
        <dbReference type="ARBA" id="ARBA00022729"/>
    </source>
</evidence>
<accession>A0A2G4YLP5</accession>
<dbReference type="RefSeq" id="WP_099475138.1">
    <property type="nucleotide sequence ID" value="NZ_CAXBMK010000010.1"/>
</dbReference>
<dbReference type="InParanoid" id="A0A2G4YLP5"/>
<feature type="chain" id="PRO_5013552321" description="Outer membrane protein beta-barrel domain-containing protein" evidence="5">
    <location>
        <begin position="25"/>
        <end position="209"/>
    </location>
</feature>
<dbReference type="PANTHER" id="PTHR34001:SF3">
    <property type="entry name" value="BLL7405 PROTEIN"/>
    <property type="match status" value="1"/>
</dbReference>
<dbReference type="Proteomes" id="UP000229730">
    <property type="component" value="Unassembled WGS sequence"/>
</dbReference>
<feature type="domain" description="Outer membrane protein beta-barrel" evidence="6">
    <location>
        <begin position="11"/>
        <end position="209"/>
    </location>
</feature>
<reference evidence="7 8" key="1">
    <citation type="submission" date="2017-10" db="EMBL/GenBank/DDBJ databases">
        <title>Frigbacter circumglobatus gen. nov. sp. nov., isolated from sediment cultured in situ.</title>
        <authorList>
            <person name="Zhao Z."/>
        </authorList>
    </citation>
    <scope>NUCLEOTIDE SEQUENCE [LARGE SCALE GENOMIC DNA]</scope>
    <source>
        <strain evidence="7 8">ZYL</strain>
    </source>
</reference>
<sequence>MRNYTPKIAMIAAATSVISFPVFAASEQAPFNGPYVGGALTLHDFGSGATVSPSATITLDDKNKVGGGIYGGYGVQMDQIYFGLEGGFYLNNTPEPTFSFDTTNGGLKAKNTFDISGRVGFVAEQVLFYGLGGYTNTKFDTTGLAANVDKRLGGFRYGGGIEFAMTPQFSIRAEYTRAEYKKWDVASGANTITLDPDENRFLIGASFHF</sequence>
<evidence type="ECO:0000256" key="4">
    <source>
        <dbReference type="ARBA" id="ARBA00038306"/>
    </source>
</evidence>
<dbReference type="InterPro" id="IPR051692">
    <property type="entry name" value="OMP-like"/>
</dbReference>
<evidence type="ECO:0000259" key="6">
    <source>
        <dbReference type="Pfam" id="PF13505"/>
    </source>
</evidence>
<keyword evidence="8" id="KW-1185">Reference proteome</keyword>
<dbReference type="GO" id="GO:0016020">
    <property type="term" value="C:membrane"/>
    <property type="evidence" value="ECO:0007669"/>
    <property type="project" value="UniProtKB-SubCell"/>
</dbReference>
<comment type="subcellular location">
    <subcellularLocation>
        <location evidence="1">Membrane</location>
    </subcellularLocation>
</comment>
<dbReference type="FunCoup" id="A0A2G4YLP5">
    <property type="interactions" value="180"/>
</dbReference>
<dbReference type="InterPro" id="IPR027385">
    <property type="entry name" value="Beta-barrel_OMP"/>
</dbReference>
<evidence type="ECO:0000256" key="3">
    <source>
        <dbReference type="ARBA" id="ARBA00023136"/>
    </source>
</evidence>
<evidence type="ECO:0000256" key="1">
    <source>
        <dbReference type="ARBA" id="ARBA00004370"/>
    </source>
</evidence>
<dbReference type="Gene3D" id="2.40.160.20">
    <property type="match status" value="1"/>
</dbReference>
<gene>
    <name evidence="7" type="ORF">CRD36_16860</name>
</gene>
<dbReference type="SUPFAM" id="SSF56925">
    <property type="entry name" value="OMPA-like"/>
    <property type="match status" value="1"/>
</dbReference>
<protein>
    <recommendedName>
        <fullName evidence="6">Outer membrane protein beta-barrel domain-containing protein</fullName>
    </recommendedName>
</protein>
<dbReference type="InterPro" id="IPR011250">
    <property type="entry name" value="OMP/PagP_B-barrel"/>
</dbReference>
<evidence type="ECO:0000313" key="8">
    <source>
        <dbReference type="Proteomes" id="UP000229730"/>
    </source>
</evidence>
<dbReference type="AlphaFoldDB" id="A0A2G4YLP5"/>
<name>A0A2G4YLP5_9PROT</name>
<organism evidence="7 8">
    <name type="scientific">Paremcibacter congregatus</name>
    <dbReference type="NCBI Taxonomy" id="2043170"/>
    <lineage>
        <taxon>Bacteria</taxon>
        <taxon>Pseudomonadati</taxon>
        <taxon>Pseudomonadota</taxon>
        <taxon>Alphaproteobacteria</taxon>
        <taxon>Emcibacterales</taxon>
        <taxon>Emcibacteraceae</taxon>
        <taxon>Paremcibacter</taxon>
    </lineage>
</organism>
<keyword evidence="2 5" id="KW-0732">Signal</keyword>
<comment type="caution">
    <text evidence="7">The sequence shown here is derived from an EMBL/GenBank/DDBJ whole genome shotgun (WGS) entry which is preliminary data.</text>
</comment>